<dbReference type="Proteomes" id="UP000471648">
    <property type="component" value="Unassembled WGS sequence"/>
</dbReference>
<feature type="non-terminal residue" evidence="1">
    <location>
        <position position="46"/>
    </location>
</feature>
<dbReference type="EMBL" id="JAAGME010001071">
    <property type="protein sequence ID" value="NEB70437.1"/>
    <property type="molecule type" value="Genomic_DNA"/>
</dbReference>
<proteinExistence type="predicted"/>
<organism evidence="1 2">
    <name type="scientific">Streptomyces microflavus</name>
    <name type="common">Streptomyces lipmanii</name>
    <dbReference type="NCBI Taxonomy" id="1919"/>
    <lineage>
        <taxon>Bacteria</taxon>
        <taxon>Bacillati</taxon>
        <taxon>Actinomycetota</taxon>
        <taxon>Actinomycetes</taxon>
        <taxon>Kitasatosporales</taxon>
        <taxon>Streptomycetaceae</taxon>
        <taxon>Streptomyces</taxon>
    </lineage>
</organism>
<accession>A0A6N9VD76</accession>
<evidence type="ECO:0000313" key="2">
    <source>
        <dbReference type="Proteomes" id="UP000471648"/>
    </source>
</evidence>
<name>A0A6N9VD76_STRMI</name>
<dbReference type="AlphaFoldDB" id="A0A6N9VD76"/>
<comment type="caution">
    <text evidence="1">The sequence shown here is derived from an EMBL/GenBank/DDBJ whole genome shotgun (WGS) entry which is preliminary data.</text>
</comment>
<evidence type="ECO:0000313" key="1">
    <source>
        <dbReference type="EMBL" id="NEB70437.1"/>
    </source>
</evidence>
<reference evidence="1 2" key="1">
    <citation type="submission" date="2020-01" db="EMBL/GenBank/DDBJ databases">
        <title>Insect and environment-associated Actinomycetes.</title>
        <authorList>
            <person name="Currrie C."/>
            <person name="Chevrette M."/>
            <person name="Carlson C."/>
            <person name="Stubbendieck R."/>
            <person name="Wendt-Pienkowski E."/>
        </authorList>
    </citation>
    <scope>NUCLEOTIDE SEQUENCE [LARGE SCALE GENOMIC DNA]</scope>
    <source>
        <strain evidence="1 2">SID14438</strain>
    </source>
</reference>
<protein>
    <submittedName>
        <fullName evidence="1">Uncharacterized protein</fullName>
    </submittedName>
</protein>
<sequence>MRIVRAAEQTEVSHLSGLLTVRTPKQRALFGRTGSVDVTVELPAGS</sequence>
<gene>
    <name evidence="1" type="ORF">G3I39_25755</name>
</gene>